<proteinExistence type="predicted"/>
<dbReference type="AlphaFoldDB" id="A0A2S7WAI1"/>
<feature type="chain" id="PRO_5015683762" description="DUF4252 domain-containing protein" evidence="1">
    <location>
        <begin position="20"/>
        <end position="177"/>
    </location>
</feature>
<evidence type="ECO:0000256" key="1">
    <source>
        <dbReference type="SAM" id="SignalP"/>
    </source>
</evidence>
<dbReference type="EMBL" id="MSCL01000001">
    <property type="protein sequence ID" value="PQJ74281.1"/>
    <property type="molecule type" value="Genomic_DNA"/>
</dbReference>
<keyword evidence="3" id="KW-1185">Reference proteome</keyword>
<reference evidence="2 3" key="1">
    <citation type="submission" date="2016-12" db="EMBL/GenBank/DDBJ databases">
        <title>Trade-off between light-utilization and light-protection in marine flavobacteria.</title>
        <authorList>
            <person name="Kumagai Y."/>
            <person name="Yoshizawa S."/>
            <person name="Kogure K."/>
            <person name="Iwasaki W."/>
        </authorList>
    </citation>
    <scope>NUCLEOTIDE SEQUENCE [LARGE SCALE GENOMIC DNA]</scope>
    <source>
        <strain evidence="2 3">KCTC 22729</strain>
    </source>
</reference>
<sequence>MIKSSTILSLLLVVFLATSCNNDKSLQKYLVETSGKEGFMTGDIPVSSLISAKADVSDEIKETIKSVQKINVVFLAKTDENQALYETEKSTLKRIFTNKDYKSLGKMKAQGMNISVYYTGETDSLDEVIAFGYSNEVGVGVARLLGENMNPAKMLDMLQNITMDENSVKSIGGMFKN</sequence>
<evidence type="ECO:0000313" key="2">
    <source>
        <dbReference type="EMBL" id="PQJ74281.1"/>
    </source>
</evidence>
<organism evidence="2 3">
    <name type="scientific">Polaribacter gangjinensis</name>
    <dbReference type="NCBI Taxonomy" id="574710"/>
    <lineage>
        <taxon>Bacteria</taxon>
        <taxon>Pseudomonadati</taxon>
        <taxon>Bacteroidota</taxon>
        <taxon>Flavobacteriia</taxon>
        <taxon>Flavobacteriales</taxon>
        <taxon>Flavobacteriaceae</taxon>
    </lineage>
</organism>
<gene>
    <name evidence="2" type="ORF">BTO13_02895</name>
</gene>
<dbReference type="OrthoDB" id="1143555at2"/>
<protein>
    <recommendedName>
        <fullName evidence="4">DUF4252 domain-containing protein</fullName>
    </recommendedName>
</protein>
<keyword evidence="1" id="KW-0732">Signal</keyword>
<dbReference type="PROSITE" id="PS51257">
    <property type="entry name" value="PROKAR_LIPOPROTEIN"/>
    <property type="match status" value="1"/>
</dbReference>
<accession>A0A2S7WAI1</accession>
<comment type="caution">
    <text evidence="2">The sequence shown here is derived from an EMBL/GenBank/DDBJ whole genome shotgun (WGS) entry which is preliminary data.</text>
</comment>
<dbReference type="Proteomes" id="UP000237608">
    <property type="component" value="Unassembled WGS sequence"/>
</dbReference>
<dbReference type="InterPro" id="IPR025348">
    <property type="entry name" value="DUF4252"/>
</dbReference>
<evidence type="ECO:0000313" key="3">
    <source>
        <dbReference type="Proteomes" id="UP000237608"/>
    </source>
</evidence>
<evidence type="ECO:0008006" key="4">
    <source>
        <dbReference type="Google" id="ProtNLM"/>
    </source>
</evidence>
<dbReference type="RefSeq" id="WP_105045430.1">
    <property type="nucleotide sequence ID" value="NZ_CP150662.1"/>
</dbReference>
<feature type="signal peptide" evidence="1">
    <location>
        <begin position="1"/>
        <end position="19"/>
    </location>
</feature>
<dbReference type="Pfam" id="PF14060">
    <property type="entry name" value="DUF4252"/>
    <property type="match status" value="1"/>
</dbReference>
<name>A0A2S7WAI1_9FLAO</name>